<dbReference type="RefSeq" id="WP_144729439.1">
    <property type="nucleotide sequence ID" value="NZ_ML675580.1"/>
</dbReference>
<protein>
    <recommendedName>
        <fullName evidence="1">Thaumarchaeal output domain-containing protein</fullName>
    </recommendedName>
</protein>
<evidence type="ECO:0000313" key="2">
    <source>
        <dbReference type="EMBL" id="TVP41238.1"/>
    </source>
</evidence>
<feature type="domain" description="Thaumarchaeal output" evidence="1">
    <location>
        <begin position="305"/>
        <end position="422"/>
    </location>
</feature>
<dbReference type="Pfam" id="PF18551">
    <property type="entry name" value="TackOD1"/>
    <property type="match status" value="1"/>
</dbReference>
<dbReference type="EMBL" id="VOAH01000004">
    <property type="protein sequence ID" value="TVP41238.1"/>
    <property type="molecule type" value="Genomic_DNA"/>
</dbReference>
<evidence type="ECO:0000313" key="3">
    <source>
        <dbReference type="Proteomes" id="UP000315289"/>
    </source>
</evidence>
<comment type="caution">
    <text evidence="2">The sequence shown here is derived from an EMBL/GenBank/DDBJ whole genome shotgun (WGS) entry which is preliminary data.</text>
</comment>
<gene>
    <name evidence="2" type="ORF">NARC_40201</name>
</gene>
<sequence>MQYSEGYKKVIDESIEECYRLFKSDSIDNLIKLNSKLDLIISCSKLEDHLNICLLTEKIKYIVDSLVTGHKINSDIRSLVLKYLSTIKQDLTSQNHSLDLNLIDNIKNSYDQIKRNERDYIYTKRLNCLLITSDKFLCGIVLNAVDESINVIVSESYQKSFERAGTENFDVIMCDAMRIDPIIDDFISTFSKKIPIAIICRSNDMHLILNIARFGIKYVIMGDELGIKYLTKSLHAIYTEWIKERKKFSLKPVLENPDTRIIFRDMLLTELPIYQKIRCYFTNEIDVNPVIKESYNIKVNELVKSNSDLIDLLVKEKYLIKEKVKNYIICPNCKSVDLDISYGCHKCNDNLFAKYEEVITHDGCGYTGLKNIFTIGDKFYCPGCKVRFDDLDDCIKRSSYFCQNCLEYFEEPDLRYKCNFCDFGPFRHISGILKTIHKYEINSLLHKEFKKNFLILQKLSDYLIQVGYALSFNEKSTKNTTSDIFFDLIARKKDQMVIVIILSSDLEYNIELLYHIELLRKEQINFVPLVVSLDEPSQLIFNLLSKFNINMIISNNENEIFSRFKKYFQ</sequence>
<reference evidence="2 3" key="1">
    <citation type="journal article" date="2019" name="Front. Microbiol.">
        <title>Ammonia Oxidation by the Arctic Terrestrial Thaumarchaeote Candidatus Nitrosocosmicus arcticus Is Stimulated by Increasing Temperatures.</title>
        <authorList>
            <person name="Alves R.J.E."/>
            <person name="Kerou M."/>
            <person name="Zappe A."/>
            <person name="Bittner R."/>
            <person name="Abby S.S."/>
            <person name="Schmidt H.A."/>
            <person name="Pfeifer K."/>
            <person name="Schleper C."/>
        </authorList>
    </citation>
    <scope>NUCLEOTIDE SEQUENCE [LARGE SCALE GENOMIC DNA]</scope>
    <source>
        <strain evidence="2 3">Kfb</strain>
    </source>
</reference>
<proteinExistence type="predicted"/>
<dbReference type="Proteomes" id="UP000315289">
    <property type="component" value="Unassembled WGS sequence"/>
</dbReference>
<keyword evidence="3" id="KW-1185">Reference proteome</keyword>
<dbReference type="InterPro" id="IPR040572">
    <property type="entry name" value="TackOD1"/>
</dbReference>
<dbReference type="OrthoDB" id="11504at2157"/>
<accession>A0A557SXA2</accession>
<organism evidence="2 3">
    <name type="scientific">Candidatus Nitrosocosmicus arcticus</name>
    <dbReference type="NCBI Taxonomy" id="2035267"/>
    <lineage>
        <taxon>Archaea</taxon>
        <taxon>Nitrososphaerota</taxon>
        <taxon>Nitrososphaeria</taxon>
        <taxon>Nitrososphaerales</taxon>
        <taxon>Nitrososphaeraceae</taxon>
        <taxon>Candidatus Nitrosocosmicus</taxon>
    </lineage>
</organism>
<dbReference type="AlphaFoldDB" id="A0A557SXA2"/>
<name>A0A557SXA2_9ARCH</name>
<evidence type="ECO:0000259" key="1">
    <source>
        <dbReference type="Pfam" id="PF18551"/>
    </source>
</evidence>